<sequence>MRPTLNTSPASPRHARGLCRLAGRDQSNRSPSRVSLVTWRPGIRRLQAYTYVGVRESRPKSCELHPYTSERRKRLACLRHGSAWRRRRRRPRLTAWLAAAQRSVLTSSPDR</sequence>
<dbReference type="EMBL" id="OR387110">
    <property type="protein sequence ID" value="XDR06097.1"/>
    <property type="molecule type" value="Genomic_DNA"/>
</dbReference>
<evidence type="ECO:0000313" key="1">
    <source>
        <dbReference type="EMBL" id="XDR06097.1"/>
    </source>
</evidence>
<reference evidence="1" key="1">
    <citation type="submission" date="2023-07" db="EMBL/GenBank/DDBJ databases">
        <title>Novel Phage-like Particles from Mycolicibacterium aichiense.</title>
        <authorList>
            <person name="Saha M.S."/>
            <person name="Roman A."/>
            <person name="Doherty M."/>
            <person name="Shijo M."/>
            <person name="Riddick Z."/>
        </authorList>
    </citation>
    <scope>NUCLEOTIDE SEQUENCE</scope>
</reference>
<accession>A0AB39U1P4</accession>
<protein>
    <submittedName>
        <fullName evidence="1">Uncharacterized protein</fullName>
    </submittedName>
</protein>
<proteinExistence type="predicted"/>
<organism evidence="1">
    <name type="scientific">Mycolicibacterium phage Alyssa1</name>
    <dbReference type="NCBI Taxonomy" id="3240801"/>
    <lineage>
        <taxon>Viruses</taxon>
        <taxon>Duplodnaviria</taxon>
        <taxon>Heunggongvirae</taxon>
        <taxon>Uroviricota</taxon>
        <taxon>Caudoviricetes</taxon>
    </lineage>
</organism>
<name>A0AB39U1P4_9CAUD</name>